<evidence type="ECO:0000313" key="3">
    <source>
        <dbReference type="Proteomes" id="UP000058012"/>
    </source>
</evidence>
<gene>
    <name evidence="2" type="ORF">AQZ52_05050</name>
</gene>
<reference evidence="2 3" key="1">
    <citation type="submission" date="2015-10" db="EMBL/GenBank/DDBJ databases">
        <title>Draft genome sequence of Novosphingobium fuchskuhlense DSM 25065 isolated from a surface water sample of the southwest basin of Lake Grosse Fuchskuhle.</title>
        <authorList>
            <person name="Ruckert C."/>
            <person name="Winkler A."/>
            <person name="Glaeser J."/>
            <person name="Grossart H.-P."/>
            <person name="Kalinowski J."/>
            <person name="Glaeser S."/>
        </authorList>
    </citation>
    <scope>NUCLEOTIDE SEQUENCE [LARGE SCALE GENOMIC DNA]</scope>
    <source>
        <strain evidence="2 3">FNE08-7</strain>
    </source>
</reference>
<dbReference type="GO" id="GO:0035438">
    <property type="term" value="F:cyclic-di-GMP binding"/>
    <property type="evidence" value="ECO:0007669"/>
    <property type="project" value="InterPro"/>
</dbReference>
<dbReference type="Pfam" id="PF07238">
    <property type="entry name" value="PilZ"/>
    <property type="match status" value="1"/>
</dbReference>
<dbReference type="Proteomes" id="UP000058012">
    <property type="component" value="Unassembled WGS sequence"/>
</dbReference>
<dbReference type="OrthoDB" id="7391081at2"/>
<dbReference type="InterPro" id="IPR009875">
    <property type="entry name" value="PilZ_domain"/>
</dbReference>
<dbReference type="SUPFAM" id="SSF141371">
    <property type="entry name" value="PilZ domain-like"/>
    <property type="match status" value="1"/>
</dbReference>
<dbReference type="AlphaFoldDB" id="A0A124JWC1"/>
<organism evidence="2 3">
    <name type="scientific">Novosphingobium fuchskuhlense</name>
    <dbReference type="NCBI Taxonomy" id="1117702"/>
    <lineage>
        <taxon>Bacteria</taxon>
        <taxon>Pseudomonadati</taxon>
        <taxon>Pseudomonadota</taxon>
        <taxon>Alphaproteobacteria</taxon>
        <taxon>Sphingomonadales</taxon>
        <taxon>Sphingomonadaceae</taxon>
        <taxon>Novosphingobium</taxon>
    </lineage>
</organism>
<comment type="caution">
    <text evidence="2">The sequence shown here is derived from an EMBL/GenBank/DDBJ whole genome shotgun (WGS) entry which is preliminary data.</text>
</comment>
<feature type="domain" description="PilZ" evidence="1">
    <location>
        <begin position="17"/>
        <end position="95"/>
    </location>
</feature>
<dbReference type="STRING" id="1117702.AQZ52_05050"/>
<evidence type="ECO:0000313" key="2">
    <source>
        <dbReference type="EMBL" id="KUR73172.1"/>
    </source>
</evidence>
<protein>
    <submittedName>
        <fullName evidence="2">Pilus assembly protein PilZ</fullName>
    </submittedName>
</protein>
<keyword evidence="3" id="KW-1185">Reference proteome</keyword>
<proteinExistence type="predicted"/>
<dbReference type="EMBL" id="LLZS01000003">
    <property type="protein sequence ID" value="KUR73172.1"/>
    <property type="molecule type" value="Genomic_DNA"/>
</dbReference>
<evidence type="ECO:0000259" key="1">
    <source>
        <dbReference type="Pfam" id="PF07238"/>
    </source>
</evidence>
<accession>A0A124JWC1</accession>
<sequence length="126" mass="14107">MRRKPVVTELDHRQVGRDSLFLMADVRLAGAGDEHRVKVRNLSGGGMMAEGHVKVTRGAKLEINLRNIGWVEGVVAWIQENRFGIAFLEDIDPKLAREPVMAKVDSTPRFVKPVLATIDPARLRKI</sequence>
<name>A0A124JWC1_9SPHN</name>